<name>A0AAV3ZWA1_9GAST</name>
<accession>A0AAV3ZWA1</accession>
<evidence type="ECO:0000313" key="2">
    <source>
        <dbReference type="EMBL" id="GFN99361.1"/>
    </source>
</evidence>
<sequence length="90" mass="10546">MFSDRIASDDDNDDDDDDDDDDKHVRSHCVLYLRDIVPHLQRERGRGYKEEEKIHNKMILVFQAFRQIRTPLDRVASATEESLQISGWVG</sequence>
<protein>
    <submittedName>
        <fullName evidence="2">Uncharacterized protein</fullName>
    </submittedName>
</protein>
<organism evidence="2 3">
    <name type="scientific">Plakobranchus ocellatus</name>
    <dbReference type="NCBI Taxonomy" id="259542"/>
    <lineage>
        <taxon>Eukaryota</taxon>
        <taxon>Metazoa</taxon>
        <taxon>Spiralia</taxon>
        <taxon>Lophotrochozoa</taxon>
        <taxon>Mollusca</taxon>
        <taxon>Gastropoda</taxon>
        <taxon>Heterobranchia</taxon>
        <taxon>Euthyneura</taxon>
        <taxon>Panpulmonata</taxon>
        <taxon>Sacoglossa</taxon>
        <taxon>Placobranchoidea</taxon>
        <taxon>Plakobranchidae</taxon>
        <taxon>Plakobranchus</taxon>
    </lineage>
</organism>
<comment type="caution">
    <text evidence="2">The sequence shown here is derived from an EMBL/GenBank/DDBJ whole genome shotgun (WGS) entry which is preliminary data.</text>
</comment>
<dbReference type="AlphaFoldDB" id="A0AAV3ZWA1"/>
<feature type="region of interest" description="Disordered" evidence="1">
    <location>
        <begin position="1"/>
        <end position="22"/>
    </location>
</feature>
<proteinExistence type="predicted"/>
<evidence type="ECO:0000313" key="3">
    <source>
        <dbReference type="Proteomes" id="UP000735302"/>
    </source>
</evidence>
<dbReference type="EMBL" id="BLXT01002992">
    <property type="protein sequence ID" value="GFN99361.1"/>
    <property type="molecule type" value="Genomic_DNA"/>
</dbReference>
<dbReference type="Proteomes" id="UP000735302">
    <property type="component" value="Unassembled WGS sequence"/>
</dbReference>
<feature type="compositionally biased region" description="Acidic residues" evidence="1">
    <location>
        <begin position="9"/>
        <end position="21"/>
    </location>
</feature>
<reference evidence="2 3" key="1">
    <citation type="journal article" date="2021" name="Elife">
        <title>Chloroplast acquisition without the gene transfer in kleptoplastic sea slugs, Plakobranchus ocellatus.</title>
        <authorList>
            <person name="Maeda T."/>
            <person name="Takahashi S."/>
            <person name="Yoshida T."/>
            <person name="Shimamura S."/>
            <person name="Takaki Y."/>
            <person name="Nagai Y."/>
            <person name="Toyoda A."/>
            <person name="Suzuki Y."/>
            <person name="Arimoto A."/>
            <person name="Ishii H."/>
            <person name="Satoh N."/>
            <person name="Nishiyama T."/>
            <person name="Hasebe M."/>
            <person name="Maruyama T."/>
            <person name="Minagawa J."/>
            <person name="Obokata J."/>
            <person name="Shigenobu S."/>
        </authorList>
    </citation>
    <scope>NUCLEOTIDE SEQUENCE [LARGE SCALE GENOMIC DNA]</scope>
</reference>
<keyword evidence="3" id="KW-1185">Reference proteome</keyword>
<gene>
    <name evidence="2" type="ORF">PoB_002586700</name>
</gene>
<evidence type="ECO:0000256" key="1">
    <source>
        <dbReference type="SAM" id="MobiDB-lite"/>
    </source>
</evidence>